<evidence type="ECO:0000256" key="14">
    <source>
        <dbReference type="SAM" id="Phobius"/>
    </source>
</evidence>
<dbReference type="InterPro" id="IPR011622">
    <property type="entry name" value="7TMR_DISM_rcpt_extracell_dom2"/>
</dbReference>
<evidence type="ECO:0000256" key="7">
    <source>
        <dbReference type="ARBA" id="ARBA00022741"/>
    </source>
</evidence>
<sequence length="1008" mass="107259">MQHAYRTLCTLLALCLSLLATLPAHAATVVLTRDLERADAWPALSILRDPDGSLDAAGALAREREFAAPGTAYGTLGMQPGTTWVRIPVSVAPDAAEGWIMQIDFALLDEVDVHLAGPRGLRRVASMGRMQVPAGDSLKARAPSAVLRFAQGGEYTVLLRVASQGPKILPISFLRPHALLSDALGEQILQGLLHGLRITLFLYAIAQWLSLREPLFGKYALQAGGVTVYSACWFGTAGQYLWPGNAWLLEHGAGLASILASCGAYLFVEQSLARPGRDRIFSRLMKLLAGLCLVTAAGFALGLIDHRRLVLIVGTLGILPMLCGLPGALRRARAGDPVGGYFLVGWGVAFAAAFVTAQLINGKLPANFWTMHALVFGSTFDMLVFMRILGLRTKAMQTAMLRAEESTRMKSEFLANMSHEIRTPMNAIIGMSRLALTRDPSPALRNYLDKILGASEHLMGVINGILDFSRIEAGKLAIEKLPFALDDLLDQLASLIEVQLDAKGIELVFRVGSGVPQQLVGDPLRLGQILINLAGNAVKFTQQGKIVVAVEVESRGAQGVTLAFSVTDTGIGMTLEQTTRLFQSFSQADNSTTRKYGGTGLGLSISRRLVELMGGEITVSSTPQAGSCFRFTVPLGLDAGDAHTHAPRQGRAPGRAELPRLDGARILLAEDNANNREVALDFMAAARMQVDVAFDGAEAVRMVLAGDYDLVLMDIQMPELDGLGAAREIRSHARLRALPIVAMTAHALPSDRALSRQAGMDDHVTKPIDPDLLFCTLLKWIDPARTKGRALASPAAAMPPPRAAPADPALPALPGLDWRLALDSVAGSRTRLHKRAASFVREYASAPAILRESLARGDSRRLQSLAHNLKSGAAYMGAVDLADIANRLEQDLRSSQPERLGAQVAALAAAIETVLAGLAPVAAAALPESGVPGALAALVGRLEGYLRTDDARAEDALAELESLLAGRARTAPLAETLAALRRAVADTEYAAALAPLDVLAAQLVPDAA</sequence>
<evidence type="ECO:0000256" key="12">
    <source>
        <dbReference type="PROSITE-ProRule" id="PRU00110"/>
    </source>
</evidence>
<name>A0ABN6TE42_9BURK</name>
<dbReference type="EMBL" id="AP026966">
    <property type="protein sequence ID" value="BDT59375.1"/>
    <property type="molecule type" value="Genomic_DNA"/>
</dbReference>
<evidence type="ECO:0000313" key="20">
    <source>
        <dbReference type="Proteomes" id="UP001163336"/>
    </source>
</evidence>
<feature type="transmembrane region" description="Helical" evidence="14">
    <location>
        <begin position="280"/>
        <end position="303"/>
    </location>
</feature>
<protein>
    <recommendedName>
        <fullName evidence="3">histidine kinase</fullName>
        <ecNumber evidence="3">2.7.13.3</ecNumber>
    </recommendedName>
</protein>
<proteinExistence type="predicted"/>
<evidence type="ECO:0000256" key="5">
    <source>
        <dbReference type="ARBA" id="ARBA00022553"/>
    </source>
</evidence>
<evidence type="ECO:0000256" key="2">
    <source>
        <dbReference type="ARBA" id="ARBA00004651"/>
    </source>
</evidence>
<dbReference type="Pfam" id="PF01627">
    <property type="entry name" value="Hpt"/>
    <property type="match status" value="1"/>
</dbReference>
<gene>
    <name evidence="19" type="ORF">MasN3_28690</name>
</gene>
<dbReference type="InterPro" id="IPR036641">
    <property type="entry name" value="HPT_dom_sf"/>
</dbReference>
<keyword evidence="11 14" id="KW-0472">Membrane</keyword>
<evidence type="ECO:0000256" key="8">
    <source>
        <dbReference type="ARBA" id="ARBA00022840"/>
    </source>
</evidence>
<dbReference type="PRINTS" id="PR00344">
    <property type="entry name" value="BCTRLSENSOR"/>
</dbReference>
<dbReference type="InterPro" id="IPR001789">
    <property type="entry name" value="Sig_transdc_resp-reg_receiver"/>
</dbReference>
<dbReference type="Gene3D" id="2.60.40.2380">
    <property type="match status" value="1"/>
</dbReference>
<accession>A0ABN6TE42</accession>
<dbReference type="SMART" id="SM00448">
    <property type="entry name" value="REC"/>
    <property type="match status" value="1"/>
</dbReference>
<feature type="modified residue" description="Phosphohistidine" evidence="12">
    <location>
        <position position="867"/>
    </location>
</feature>
<evidence type="ECO:0000256" key="4">
    <source>
        <dbReference type="ARBA" id="ARBA00022475"/>
    </source>
</evidence>
<dbReference type="InterPro" id="IPR003661">
    <property type="entry name" value="HisK_dim/P_dom"/>
</dbReference>
<dbReference type="SUPFAM" id="SSF52172">
    <property type="entry name" value="CheY-like"/>
    <property type="match status" value="1"/>
</dbReference>
<dbReference type="CDD" id="cd00082">
    <property type="entry name" value="HisKA"/>
    <property type="match status" value="1"/>
</dbReference>
<evidence type="ECO:0000256" key="6">
    <source>
        <dbReference type="ARBA" id="ARBA00022692"/>
    </source>
</evidence>
<keyword evidence="7" id="KW-0547">Nucleotide-binding</keyword>
<dbReference type="PANTHER" id="PTHR45339:SF1">
    <property type="entry name" value="HYBRID SIGNAL TRANSDUCTION HISTIDINE KINASE J"/>
    <property type="match status" value="1"/>
</dbReference>
<evidence type="ECO:0000313" key="19">
    <source>
        <dbReference type="EMBL" id="BDT59375.1"/>
    </source>
</evidence>
<keyword evidence="5 13" id="KW-0597">Phosphoprotein</keyword>
<evidence type="ECO:0000256" key="9">
    <source>
        <dbReference type="ARBA" id="ARBA00022989"/>
    </source>
</evidence>
<feature type="domain" description="Histidine kinase" evidence="16">
    <location>
        <begin position="416"/>
        <end position="637"/>
    </location>
</feature>
<dbReference type="PROSITE" id="PS50894">
    <property type="entry name" value="HPT"/>
    <property type="match status" value="1"/>
</dbReference>
<dbReference type="SMART" id="SM00387">
    <property type="entry name" value="HATPase_c"/>
    <property type="match status" value="1"/>
</dbReference>
<dbReference type="InterPro" id="IPR003594">
    <property type="entry name" value="HATPase_dom"/>
</dbReference>
<dbReference type="EC" id="2.7.13.3" evidence="3"/>
<keyword evidence="4" id="KW-1003">Cell membrane</keyword>
<dbReference type="RefSeq" id="WP_281908040.1">
    <property type="nucleotide sequence ID" value="NZ_AP026966.1"/>
</dbReference>
<dbReference type="InterPro" id="IPR036097">
    <property type="entry name" value="HisK_dim/P_sf"/>
</dbReference>
<dbReference type="InterPro" id="IPR011623">
    <property type="entry name" value="7TMR_DISM_rcpt_extracell_dom1"/>
</dbReference>
<dbReference type="InterPro" id="IPR036890">
    <property type="entry name" value="HATPase_C_sf"/>
</dbReference>
<dbReference type="InterPro" id="IPR005467">
    <property type="entry name" value="His_kinase_dom"/>
</dbReference>
<evidence type="ECO:0000256" key="1">
    <source>
        <dbReference type="ARBA" id="ARBA00000085"/>
    </source>
</evidence>
<dbReference type="PROSITE" id="PS50110">
    <property type="entry name" value="RESPONSE_REGULATORY"/>
    <property type="match status" value="1"/>
</dbReference>
<evidence type="ECO:0000259" key="16">
    <source>
        <dbReference type="PROSITE" id="PS50109"/>
    </source>
</evidence>
<dbReference type="Pfam" id="PF00072">
    <property type="entry name" value="Response_reg"/>
    <property type="match status" value="1"/>
</dbReference>
<evidence type="ECO:0000259" key="18">
    <source>
        <dbReference type="PROSITE" id="PS50894"/>
    </source>
</evidence>
<evidence type="ECO:0000256" key="3">
    <source>
        <dbReference type="ARBA" id="ARBA00012438"/>
    </source>
</evidence>
<dbReference type="Pfam" id="PF07695">
    <property type="entry name" value="7TMR-DISM_7TM"/>
    <property type="match status" value="1"/>
</dbReference>
<feature type="transmembrane region" description="Helical" evidence="14">
    <location>
        <begin position="341"/>
        <end position="360"/>
    </location>
</feature>
<dbReference type="SUPFAM" id="SSF47384">
    <property type="entry name" value="Homodimeric domain of signal transducing histidine kinase"/>
    <property type="match status" value="1"/>
</dbReference>
<feature type="modified residue" description="4-aspartylphosphate" evidence="13">
    <location>
        <position position="714"/>
    </location>
</feature>
<dbReference type="InterPro" id="IPR004358">
    <property type="entry name" value="Sig_transdc_His_kin-like_C"/>
</dbReference>
<dbReference type="PANTHER" id="PTHR45339">
    <property type="entry name" value="HYBRID SIGNAL TRANSDUCTION HISTIDINE KINASE J"/>
    <property type="match status" value="1"/>
</dbReference>
<keyword evidence="15" id="KW-0732">Signal</keyword>
<keyword evidence="9 14" id="KW-1133">Transmembrane helix</keyword>
<feature type="transmembrane region" description="Helical" evidence="14">
    <location>
        <begin position="309"/>
        <end position="329"/>
    </location>
</feature>
<dbReference type="InterPro" id="IPR008207">
    <property type="entry name" value="Sig_transdc_His_kin_Hpt_dom"/>
</dbReference>
<dbReference type="Proteomes" id="UP001163336">
    <property type="component" value="Chromosome"/>
</dbReference>
<feature type="chain" id="PRO_5046845067" description="histidine kinase" evidence="15">
    <location>
        <begin position="27"/>
        <end position="1008"/>
    </location>
</feature>
<dbReference type="SUPFAM" id="SSF47226">
    <property type="entry name" value="Histidine-containing phosphotransfer domain, HPT domain"/>
    <property type="match status" value="1"/>
</dbReference>
<comment type="catalytic activity">
    <reaction evidence="1">
        <text>ATP + protein L-histidine = ADP + protein N-phospho-L-histidine.</text>
        <dbReference type="EC" id="2.7.13.3"/>
    </reaction>
</comment>
<organism evidence="19 20">
    <name type="scientific">Massilia varians</name>
    <dbReference type="NCBI Taxonomy" id="457921"/>
    <lineage>
        <taxon>Bacteria</taxon>
        <taxon>Pseudomonadati</taxon>
        <taxon>Pseudomonadota</taxon>
        <taxon>Betaproteobacteria</taxon>
        <taxon>Burkholderiales</taxon>
        <taxon>Oxalobacteraceae</taxon>
        <taxon>Telluria group</taxon>
        <taxon>Massilia</taxon>
    </lineage>
</organism>
<feature type="domain" description="HPt" evidence="18">
    <location>
        <begin position="828"/>
        <end position="925"/>
    </location>
</feature>
<dbReference type="Gene3D" id="3.40.50.2300">
    <property type="match status" value="1"/>
</dbReference>
<evidence type="ECO:0000259" key="17">
    <source>
        <dbReference type="PROSITE" id="PS50110"/>
    </source>
</evidence>
<evidence type="ECO:0000256" key="11">
    <source>
        <dbReference type="ARBA" id="ARBA00023136"/>
    </source>
</evidence>
<keyword evidence="8" id="KW-0067">ATP-binding</keyword>
<dbReference type="CDD" id="cd17546">
    <property type="entry name" value="REC_hyHK_CKI1_RcsC-like"/>
    <property type="match status" value="1"/>
</dbReference>
<dbReference type="Pfam" id="PF02518">
    <property type="entry name" value="HATPase_c"/>
    <property type="match status" value="1"/>
</dbReference>
<dbReference type="PROSITE" id="PS50109">
    <property type="entry name" value="HIS_KIN"/>
    <property type="match status" value="1"/>
</dbReference>
<evidence type="ECO:0000256" key="15">
    <source>
        <dbReference type="SAM" id="SignalP"/>
    </source>
</evidence>
<keyword evidence="6 14" id="KW-0812">Transmembrane</keyword>
<keyword evidence="20" id="KW-1185">Reference proteome</keyword>
<dbReference type="CDD" id="cd16922">
    <property type="entry name" value="HATPase_EvgS-ArcB-TorS-like"/>
    <property type="match status" value="1"/>
</dbReference>
<dbReference type="InterPro" id="IPR011006">
    <property type="entry name" value="CheY-like_superfamily"/>
</dbReference>
<feature type="transmembrane region" description="Helical" evidence="14">
    <location>
        <begin position="366"/>
        <end position="390"/>
    </location>
</feature>
<evidence type="ECO:0000256" key="13">
    <source>
        <dbReference type="PROSITE-ProRule" id="PRU00169"/>
    </source>
</evidence>
<dbReference type="Gene3D" id="1.20.120.160">
    <property type="entry name" value="HPT domain"/>
    <property type="match status" value="1"/>
</dbReference>
<reference evidence="19" key="1">
    <citation type="submission" date="2022-11" db="EMBL/GenBank/DDBJ databases">
        <title>Isolation and characterization of PLA-degrading bacterium Massilia sp. from Antarctic soil.</title>
        <authorList>
            <person name="Sato K."/>
            <person name="Gomez-Fuentes C."/>
            <person name="Ahmad S.A."/>
            <person name="Zulkharnain A."/>
        </authorList>
    </citation>
    <scope>NUCLEOTIDE SEQUENCE</scope>
    <source>
        <strain evidence="19">N-3</strain>
    </source>
</reference>
<dbReference type="SMART" id="SM00388">
    <property type="entry name" value="HisKA"/>
    <property type="match status" value="1"/>
</dbReference>
<evidence type="ECO:0000256" key="10">
    <source>
        <dbReference type="ARBA" id="ARBA00023012"/>
    </source>
</evidence>
<feature type="domain" description="Response regulatory" evidence="17">
    <location>
        <begin position="665"/>
        <end position="781"/>
    </location>
</feature>
<keyword evidence="10" id="KW-0902">Two-component regulatory system</keyword>
<dbReference type="Gene3D" id="1.10.287.130">
    <property type="match status" value="1"/>
</dbReference>
<dbReference type="Pfam" id="PF07696">
    <property type="entry name" value="7TMR-DISMED2"/>
    <property type="match status" value="1"/>
</dbReference>
<feature type="signal peptide" evidence="15">
    <location>
        <begin position="1"/>
        <end position="26"/>
    </location>
</feature>
<dbReference type="Gene3D" id="3.30.565.10">
    <property type="entry name" value="Histidine kinase-like ATPase, C-terminal domain"/>
    <property type="match status" value="1"/>
</dbReference>
<dbReference type="SUPFAM" id="SSF55874">
    <property type="entry name" value="ATPase domain of HSP90 chaperone/DNA topoisomerase II/histidine kinase"/>
    <property type="match status" value="1"/>
</dbReference>
<comment type="subcellular location">
    <subcellularLocation>
        <location evidence="2">Cell membrane</location>
        <topology evidence="2">Multi-pass membrane protein</topology>
    </subcellularLocation>
</comment>
<dbReference type="Pfam" id="PF00512">
    <property type="entry name" value="HisKA"/>
    <property type="match status" value="1"/>
</dbReference>